<dbReference type="GO" id="GO:0005524">
    <property type="term" value="F:ATP binding"/>
    <property type="evidence" value="ECO:0007669"/>
    <property type="project" value="UniProtKB-UniRule"/>
</dbReference>
<dbReference type="OrthoDB" id="6513151at2759"/>
<dbReference type="Proteomes" id="UP000515152">
    <property type="component" value="Chromosome 4"/>
</dbReference>
<dbReference type="CDD" id="cd13987">
    <property type="entry name" value="STKc_SBK1"/>
    <property type="match status" value="1"/>
</dbReference>
<dbReference type="FunFam" id="1.10.510.10:FF:000999">
    <property type="entry name" value="Si:dkey-8e10.3"/>
    <property type="match status" value="1"/>
</dbReference>
<keyword evidence="6" id="KW-1185">Reference proteome</keyword>
<keyword evidence="1 3" id="KW-0547">Nucleotide-binding</keyword>
<dbReference type="Pfam" id="PF00069">
    <property type="entry name" value="Pkinase"/>
    <property type="match status" value="1"/>
</dbReference>
<gene>
    <name evidence="7" type="primary">si:dkey-8e10.3</name>
</gene>
<dbReference type="PROSITE" id="PS00108">
    <property type="entry name" value="PROTEIN_KINASE_ST"/>
    <property type="match status" value="1"/>
</dbReference>
<sequence length="341" mass="37801">MIELGMPDGSLIDELMELTAQSLCHLEIKEHFNVVKEIGRGKYGKVLLVTHRFRGTPMALKVMPKASTKLQGFLREYCISLHLSCHPCIVGLFGIFFQSKEHYGFAQELVIGRDLFAVIKPRVGIPESAVKRCAQQIASALEFIHEHGLVHRDIKPENVLLLDSHCCRVKLADFGLTQKRGTMIRLISGTLPYMAPELCAMAVEEGETETTAPPLSVEPSLDTWAFGVLIFCILTGFFPWDRCAPSDDFYQEFADWCCQQPSVADVPSQWRRFSPAALEMFSRMLALDATQRCSLSEVKEFVDKDWLKAGGANGLVGDGKKVNGTSSPSVGRCSPVCEVLA</sequence>
<evidence type="ECO:0000256" key="3">
    <source>
        <dbReference type="PROSITE-ProRule" id="PRU10141"/>
    </source>
</evidence>
<proteinExistence type="inferred from homology"/>
<dbReference type="GO" id="GO:0004674">
    <property type="term" value="F:protein serine/threonine kinase activity"/>
    <property type="evidence" value="ECO:0007669"/>
    <property type="project" value="UniProtKB-KW"/>
</dbReference>
<dbReference type="PANTHER" id="PTHR24359">
    <property type="entry name" value="SERINE/THREONINE-PROTEIN KINASE SBK1"/>
    <property type="match status" value="1"/>
</dbReference>
<comment type="similarity">
    <text evidence="4">Belongs to the protein kinase superfamily.</text>
</comment>
<keyword evidence="7" id="KW-0808">Transferase</keyword>
<keyword evidence="7" id="KW-0418">Kinase</keyword>
<evidence type="ECO:0000256" key="2">
    <source>
        <dbReference type="ARBA" id="ARBA00022840"/>
    </source>
</evidence>
<feature type="binding site" evidence="3">
    <location>
        <position position="61"/>
    </location>
    <ligand>
        <name>ATP</name>
        <dbReference type="ChEBI" id="CHEBI:30616"/>
    </ligand>
</feature>
<evidence type="ECO:0000313" key="7">
    <source>
        <dbReference type="RefSeq" id="XP_012671102.2"/>
    </source>
</evidence>
<dbReference type="KEGG" id="char:105889738"/>
<dbReference type="PROSITE" id="PS50011">
    <property type="entry name" value="PROTEIN_KINASE_DOM"/>
    <property type="match status" value="1"/>
</dbReference>
<dbReference type="AlphaFoldDB" id="A0A6P3VFW7"/>
<dbReference type="InterPro" id="IPR017441">
    <property type="entry name" value="Protein_kinase_ATP_BS"/>
</dbReference>
<dbReference type="Gene3D" id="1.10.510.10">
    <property type="entry name" value="Transferase(Phosphotransferase) domain 1"/>
    <property type="match status" value="1"/>
</dbReference>
<evidence type="ECO:0000259" key="5">
    <source>
        <dbReference type="PROSITE" id="PS50011"/>
    </source>
</evidence>
<protein>
    <submittedName>
        <fullName evidence="7">Serine/threonine-protein kinase SBK1</fullName>
    </submittedName>
</protein>
<dbReference type="PANTHER" id="PTHR24359:SF34">
    <property type="entry name" value="PROTEIN KINASE DOMAIN-CONTAINING PROTEIN"/>
    <property type="match status" value="1"/>
</dbReference>
<dbReference type="InterPro" id="IPR011009">
    <property type="entry name" value="Kinase-like_dom_sf"/>
</dbReference>
<feature type="domain" description="Protein kinase" evidence="5">
    <location>
        <begin position="32"/>
        <end position="307"/>
    </location>
</feature>
<reference evidence="7" key="1">
    <citation type="submission" date="2025-08" db="UniProtKB">
        <authorList>
            <consortium name="RefSeq"/>
        </authorList>
    </citation>
    <scope>IDENTIFICATION</scope>
</reference>
<keyword evidence="4" id="KW-0723">Serine/threonine-protein kinase</keyword>
<dbReference type="GeneID" id="105889738"/>
<dbReference type="PROSITE" id="PS00107">
    <property type="entry name" value="PROTEIN_KINASE_ATP"/>
    <property type="match status" value="1"/>
</dbReference>
<dbReference type="RefSeq" id="XP_012671102.2">
    <property type="nucleotide sequence ID" value="XM_012815648.3"/>
</dbReference>
<evidence type="ECO:0000256" key="1">
    <source>
        <dbReference type="ARBA" id="ARBA00022741"/>
    </source>
</evidence>
<dbReference type="SMART" id="SM00220">
    <property type="entry name" value="S_TKc"/>
    <property type="match status" value="1"/>
</dbReference>
<evidence type="ECO:0000256" key="4">
    <source>
        <dbReference type="RuleBase" id="RU000304"/>
    </source>
</evidence>
<evidence type="ECO:0000313" key="6">
    <source>
        <dbReference type="Proteomes" id="UP000515152"/>
    </source>
</evidence>
<dbReference type="InterPro" id="IPR008271">
    <property type="entry name" value="Ser/Thr_kinase_AS"/>
</dbReference>
<dbReference type="InterPro" id="IPR000719">
    <property type="entry name" value="Prot_kinase_dom"/>
</dbReference>
<dbReference type="SUPFAM" id="SSF56112">
    <property type="entry name" value="Protein kinase-like (PK-like)"/>
    <property type="match status" value="1"/>
</dbReference>
<organism evidence="6 7">
    <name type="scientific">Clupea harengus</name>
    <name type="common">Atlantic herring</name>
    <dbReference type="NCBI Taxonomy" id="7950"/>
    <lineage>
        <taxon>Eukaryota</taxon>
        <taxon>Metazoa</taxon>
        <taxon>Chordata</taxon>
        <taxon>Craniata</taxon>
        <taxon>Vertebrata</taxon>
        <taxon>Euteleostomi</taxon>
        <taxon>Actinopterygii</taxon>
        <taxon>Neopterygii</taxon>
        <taxon>Teleostei</taxon>
        <taxon>Clupei</taxon>
        <taxon>Clupeiformes</taxon>
        <taxon>Clupeoidei</taxon>
        <taxon>Clupeidae</taxon>
        <taxon>Clupea</taxon>
    </lineage>
</organism>
<name>A0A6P3VFW7_CLUHA</name>
<keyword evidence="2 3" id="KW-0067">ATP-binding</keyword>
<accession>A0A6P3VFW7</accession>